<keyword evidence="5" id="KW-0547">Nucleotide-binding</keyword>
<evidence type="ECO:0000256" key="8">
    <source>
        <dbReference type="ARBA" id="ARBA00023157"/>
    </source>
</evidence>
<keyword evidence="9" id="KW-0325">Glycoprotein</keyword>
<feature type="signal peptide" evidence="13">
    <location>
        <begin position="1"/>
        <end position="28"/>
    </location>
</feature>
<evidence type="ECO:0000256" key="12">
    <source>
        <dbReference type="SAM" id="Phobius"/>
    </source>
</evidence>
<evidence type="ECO:0000256" key="7">
    <source>
        <dbReference type="ARBA" id="ARBA00022840"/>
    </source>
</evidence>
<dbReference type="GO" id="GO:0004674">
    <property type="term" value="F:protein serine/threonine kinase activity"/>
    <property type="evidence" value="ECO:0007669"/>
    <property type="project" value="UniProtKB-KW"/>
</dbReference>
<dbReference type="InterPro" id="IPR000719">
    <property type="entry name" value="Prot_kinase_dom"/>
</dbReference>
<dbReference type="InterPro" id="IPR001223">
    <property type="entry name" value="Glyco_hydro18_cat"/>
</dbReference>
<keyword evidence="7" id="KW-0067">ATP-binding</keyword>
<dbReference type="PANTHER" id="PTHR27002">
    <property type="entry name" value="RECEPTOR-LIKE SERINE/THREONINE-PROTEIN KINASE SD1-8"/>
    <property type="match status" value="1"/>
</dbReference>
<dbReference type="GO" id="GO:0008061">
    <property type="term" value="F:chitin binding"/>
    <property type="evidence" value="ECO:0007669"/>
    <property type="project" value="InterPro"/>
</dbReference>
<dbReference type="FunFam" id="1.10.510.10:FF:000060">
    <property type="entry name" value="G-type lectin S-receptor-like serine/threonine-protein kinase"/>
    <property type="match status" value="1"/>
</dbReference>
<dbReference type="SUPFAM" id="SSF51445">
    <property type="entry name" value="(Trans)glycosidases"/>
    <property type="match status" value="1"/>
</dbReference>
<dbReference type="SUPFAM" id="SSF56112">
    <property type="entry name" value="Protein kinase-like (PK-like)"/>
    <property type="match status" value="1"/>
</dbReference>
<dbReference type="Gene3D" id="3.30.200.20">
    <property type="entry name" value="Phosphorylase Kinase, domain 1"/>
    <property type="match status" value="1"/>
</dbReference>
<dbReference type="SMART" id="SM00636">
    <property type="entry name" value="Glyco_18"/>
    <property type="match status" value="1"/>
</dbReference>
<feature type="domain" description="Protein kinase" evidence="14">
    <location>
        <begin position="455"/>
        <end position="742"/>
    </location>
</feature>
<keyword evidence="4 13" id="KW-0732">Signal</keyword>
<evidence type="ECO:0000256" key="1">
    <source>
        <dbReference type="ARBA" id="ARBA00012513"/>
    </source>
</evidence>
<dbReference type="GO" id="GO:0005524">
    <property type="term" value="F:ATP binding"/>
    <property type="evidence" value="ECO:0007669"/>
    <property type="project" value="UniProtKB-KW"/>
</dbReference>
<protein>
    <recommendedName>
        <fullName evidence="1">non-specific serine/threonine protein kinase</fullName>
        <ecNumber evidence="1">2.7.11.1</ecNumber>
    </recommendedName>
</protein>
<dbReference type="InterPro" id="IPR008271">
    <property type="entry name" value="Ser/Thr_kinase_AS"/>
</dbReference>
<evidence type="ECO:0000256" key="6">
    <source>
        <dbReference type="ARBA" id="ARBA00022777"/>
    </source>
</evidence>
<dbReference type="FunFam" id="3.30.200.20:FF:000951">
    <property type="entry name" value="Uncharacterized protein"/>
    <property type="match status" value="1"/>
</dbReference>
<dbReference type="Gene3D" id="3.20.20.80">
    <property type="entry name" value="Glycosidases"/>
    <property type="match status" value="1"/>
</dbReference>
<reference evidence="16 17" key="1">
    <citation type="submission" date="2024-04" db="EMBL/GenBank/DDBJ databases">
        <authorList>
            <person name="Fracassetti M."/>
        </authorList>
    </citation>
    <scope>NUCLEOTIDE SEQUENCE [LARGE SCALE GENOMIC DNA]</scope>
</reference>
<dbReference type="CDD" id="cd14066">
    <property type="entry name" value="STKc_IRAK"/>
    <property type="match status" value="1"/>
</dbReference>
<name>A0AAV2DUG2_9ROSI</name>
<feature type="domain" description="GH18" evidence="15">
    <location>
        <begin position="31"/>
        <end position="364"/>
    </location>
</feature>
<dbReference type="AlphaFoldDB" id="A0AAV2DUG2"/>
<evidence type="ECO:0000256" key="11">
    <source>
        <dbReference type="ARBA" id="ARBA00048679"/>
    </source>
</evidence>
<feature type="transmembrane region" description="Helical" evidence="12">
    <location>
        <begin position="374"/>
        <end position="397"/>
    </location>
</feature>
<dbReference type="PROSITE" id="PS51910">
    <property type="entry name" value="GH18_2"/>
    <property type="match status" value="1"/>
</dbReference>
<keyword evidence="12" id="KW-0812">Transmembrane</keyword>
<dbReference type="InterPro" id="IPR017853">
    <property type="entry name" value="GH"/>
</dbReference>
<dbReference type="GO" id="GO:0005975">
    <property type="term" value="P:carbohydrate metabolic process"/>
    <property type="evidence" value="ECO:0007669"/>
    <property type="project" value="InterPro"/>
</dbReference>
<comment type="catalytic activity">
    <reaction evidence="11">
        <text>L-seryl-[protein] + ATP = O-phospho-L-seryl-[protein] + ADP + H(+)</text>
        <dbReference type="Rhea" id="RHEA:17989"/>
        <dbReference type="Rhea" id="RHEA-COMP:9863"/>
        <dbReference type="Rhea" id="RHEA-COMP:11604"/>
        <dbReference type="ChEBI" id="CHEBI:15378"/>
        <dbReference type="ChEBI" id="CHEBI:29999"/>
        <dbReference type="ChEBI" id="CHEBI:30616"/>
        <dbReference type="ChEBI" id="CHEBI:83421"/>
        <dbReference type="ChEBI" id="CHEBI:456216"/>
        <dbReference type="EC" id="2.7.11.1"/>
    </reaction>
</comment>
<evidence type="ECO:0000313" key="17">
    <source>
        <dbReference type="Proteomes" id="UP001497516"/>
    </source>
</evidence>
<dbReference type="EC" id="2.7.11.1" evidence="1"/>
<dbReference type="Pfam" id="PF00704">
    <property type="entry name" value="Glyco_hydro_18"/>
    <property type="match status" value="1"/>
</dbReference>
<dbReference type="Pfam" id="PF07714">
    <property type="entry name" value="PK_Tyr_Ser-Thr"/>
    <property type="match status" value="1"/>
</dbReference>
<keyword evidence="8" id="KW-1015">Disulfide bond</keyword>
<keyword evidence="12" id="KW-1133">Transmembrane helix</keyword>
<evidence type="ECO:0000259" key="15">
    <source>
        <dbReference type="PROSITE" id="PS51910"/>
    </source>
</evidence>
<dbReference type="EMBL" id="OZ034816">
    <property type="protein sequence ID" value="CAL1377048.1"/>
    <property type="molecule type" value="Genomic_DNA"/>
</dbReference>
<dbReference type="InterPro" id="IPR001245">
    <property type="entry name" value="Ser-Thr/Tyr_kinase_cat_dom"/>
</dbReference>
<evidence type="ECO:0000256" key="5">
    <source>
        <dbReference type="ARBA" id="ARBA00022741"/>
    </source>
</evidence>
<dbReference type="GO" id="GO:0005886">
    <property type="term" value="C:plasma membrane"/>
    <property type="evidence" value="ECO:0007669"/>
    <property type="project" value="TreeGrafter"/>
</dbReference>
<keyword evidence="6" id="KW-0418">Kinase</keyword>
<evidence type="ECO:0000313" key="16">
    <source>
        <dbReference type="EMBL" id="CAL1377048.1"/>
    </source>
</evidence>
<dbReference type="InterPro" id="IPR029070">
    <property type="entry name" value="Chitinase_insertion_sf"/>
</dbReference>
<evidence type="ECO:0000256" key="2">
    <source>
        <dbReference type="ARBA" id="ARBA00022527"/>
    </source>
</evidence>
<dbReference type="SMART" id="SM00220">
    <property type="entry name" value="S_TKc"/>
    <property type="match status" value="1"/>
</dbReference>
<dbReference type="Gene3D" id="1.10.510.10">
    <property type="entry name" value="Transferase(Phosphotransferase) domain 1"/>
    <property type="match status" value="1"/>
</dbReference>
<dbReference type="Gene3D" id="3.10.50.10">
    <property type="match status" value="1"/>
</dbReference>
<sequence length="785" mass="86867">MAAGPSILFVTLIALSLSLIPLPAIANARELIRGGYWIVSNFESPESLNSTFYTHLICGYATINSSTHRISIDPSDEQYFANFTAIVRQQNPSVTTLYSIGGGDANDTDFSSMVTNPTRRGAFIQSTIQTARRHGFQGMDFSWSGQSADDFAGISNLFKEWRAQVDAEVKTVGEKKLLLTAAFGYAPDPNVRNYPVGSIRNNLDWVHIMVQNLEPSKFMEPDAPLNDPEFLSNTGSGVEAWVTVGKVPREKLVLSLPFYGFTWKLANPRKGYIGAPVTGDGELLTYHEIKDITKGAEVVYNSTYAVNHCTLNGSVSVIFDGPEAIRAKVSYTTEMNLGGYYVWQIPFDDYGELAQVAAKEQGEKQGRMKRRQRVLAGAISTAVFLVIFLALGGFYWIRISGLKRPEGLLVLVGSMKDRSRASNLRAEDIEGSGQFGDNNLKVFSLEEIKKATMGFSIQNKLGQGGYGPVYKGVLLDGQEIAVKKLSQTSSQGLQEFKNEVQLNGRLQHVNLVRVLGFCIESDEQLLIYEYMPNNSLDKYLYDPARKNVLDWSKRVEIIQGITQGLVYLQEYSRLTIIHRDLKASNILLDSDFLPKISDFGIAKVFSKSGAEANTVRIVGTIGYTSPEYLKQGAYSVKSDVYSFGILLLQIISGKKNGMIYGPSGDFSLQEYAFELWQDGQGMEIMDACLDDSSSSCKLLACLRIALLCVQDDPVDRPSMLEVASMLRNETAVGLIFPKRPTFSFRRLQQQLQQQQQGVNPAAEPAVLQPEFCSIADATFTEIVGR</sequence>
<dbReference type="InterPro" id="IPR011009">
    <property type="entry name" value="Kinase-like_dom_sf"/>
</dbReference>
<keyword evidence="2" id="KW-0723">Serine/threonine-protein kinase</keyword>
<proteinExistence type="predicted"/>
<dbReference type="InterPro" id="IPR011583">
    <property type="entry name" value="Chitinase_II/V-like_cat"/>
</dbReference>
<organism evidence="16 17">
    <name type="scientific">Linum trigynum</name>
    <dbReference type="NCBI Taxonomy" id="586398"/>
    <lineage>
        <taxon>Eukaryota</taxon>
        <taxon>Viridiplantae</taxon>
        <taxon>Streptophyta</taxon>
        <taxon>Embryophyta</taxon>
        <taxon>Tracheophyta</taxon>
        <taxon>Spermatophyta</taxon>
        <taxon>Magnoliopsida</taxon>
        <taxon>eudicotyledons</taxon>
        <taxon>Gunneridae</taxon>
        <taxon>Pentapetalae</taxon>
        <taxon>rosids</taxon>
        <taxon>fabids</taxon>
        <taxon>Malpighiales</taxon>
        <taxon>Linaceae</taxon>
        <taxon>Linum</taxon>
    </lineage>
</organism>
<evidence type="ECO:0000256" key="9">
    <source>
        <dbReference type="ARBA" id="ARBA00023180"/>
    </source>
</evidence>
<accession>A0AAV2DUG2</accession>
<evidence type="ECO:0000256" key="13">
    <source>
        <dbReference type="SAM" id="SignalP"/>
    </source>
</evidence>
<dbReference type="PANTHER" id="PTHR27002:SF1117">
    <property type="entry name" value="CYSTEINE-RICH RECEPTOR-LIKE PROTEIN KINASE 19"/>
    <property type="match status" value="1"/>
</dbReference>
<dbReference type="PROSITE" id="PS00108">
    <property type="entry name" value="PROTEIN_KINASE_ST"/>
    <property type="match status" value="1"/>
</dbReference>
<comment type="catalytic activity">
    <reaction evidence="10">
        <text>L-threonyl-[protein] + ATP = O-phospho-L-threonyl-[protein] + ADP + H(+)</text>
        <dbReference type="Rhea" id="RHEA:46608"/>
        <dbReference type="Rhea" id="RHEA-COMP:11060"/>
        <dbReference type="Rhea" id="RHEA-COMP:11605"/>
        <dbReference type="ChEBI" id="CHEBI:15378"/>
        <dbReference type="ChEBI" id="CHEBI:30013"/>
        <dbReference type="ChEBI" id="CHEBI:30616"/>
        <dbReference type="ChEBI" id="CHEBI:61977"/>
        <dbReference type="ChEBI" id="CHEBI:456216"/>
        <dbReference type="EC" id="2.7.11.1"/>
    </reaction>
</comment>
<dbReference type="Proteomes" id="UP001497516">
    <property type="component" value="Chromosome 3"/>
</dbReference>
<keyword evidence="3" id="KW-0808">Transferase</keyword>
<evidence type="ECO:0000256" key="10">
    <source>
        <dbReference type="ARBA" id="ARBA00047899"/>
    </source>
</evidence>
<keyword evidence="17" id="KW-1185">Reference proteome</keyword>
<evidence type="ECO:0000256" key="4">
    <source>
        <dbReference type="ARBA" id="ARBA00022729"/>
    </source>
</evidence>
<feature type="chain" id="PRO_5043315149" description="non-specific serine/threonine protein kinase" evidence="13">
    <location>
        <begin position="29"/>
        <end position="785"/>
    </location>
</feature>
<keyword evidence="12" id="KW-0472">Membrane</keyword>
<dbReference type="SUPFAM" id="SSF54556">
    <property type="entry name" value="Chitinase insertion domain"/>
    <property type="match status" value="1"/>
</dbReference>
<dbReference type="PROSITE" id="PS50011">
    <property type="entry name" value="PROTEIN_KINASE_DOM"/>
    <property type="match status" value="1"/>
</dbReference>
<gene>
    <name evidence="16" type="ORF">LTRI10_LOCUS18732</name>
</gene>
<evidence type="ECO:0000259" key="14">
    <source>
        <dbReference type="PROSITE" id="PS50011"/>
    </source>
</evidence>
<evidence type="ECO:0000256" key="3">
    <source>
        <dbReference type="ARBA" id="ARBA00022679"/>
    </source>
</evidence>